<dbReference type="CDD" id="cd06261">
    <property type="entry name" value="TM_PBP2"/>
    <property type="match status" value="1"/>
</dbReference>
<evidence type="ECO:0000313" key="12">
    <source>
        <dbReference type="Proteomes" id="UP000431913"/>
    </source>
</evidence>
<gene>
    <name evidence="10" type="ORF">FYJ76_16620</name>
    <name evidence="11" type="ORF">GMD52_07345</name>
</gene>
<dbReference type="Gene3D" id="1.10.3720.10">
    <property type="entry name" value="MetI-like"/>
    <property type="match status" value="1"/>
</dbReference>
<evidence type="ECO:0000256" key="7">
    <source>
        <dbReference type="ARBA" id="ARBA00023136"/>
    </source>
</evidence>
<keyword evidence="7 8" id="KW-0472">Membrane</keyword>
<comment type="caution">
    <text evidence="11">The sequence shown here is derived from an EMBL/GenBank/DDBJ whole genome shotgun (WGS) entry which is preliminary data.</text>
</comment>
<evidence type="ECO:0000313" key="10">
    <source>
        <dbReference type="EMBL" id="MST93537.1"/>
    </source>
</evidence>
<dbReference type="PROSITE" id="PS50928">
    <property type="entry name" value="ABC_TM1"/>
    <property type="match status" value="1"/>
</dbReference>
<dbReference type="RefSeq" id="WP_119980453.1">
    <property type="nucleotide sequence ID" value="NZ_CAUBBA010000005.1"/>
</dbReference>
<feature type="transmembrane region" description="Helical" evidence="8">
    <location>
        <begin position="112"/>
        <end position="135"/>
    </location>
</feature>
<dbReference type="InterPro" id="IPR000515">
    <property type="entry name" value="MetI-like"/>
</dbReference>
<feature type="transmembrane region" description="Helical" evidence="8">
    <location>
        <begin position="80"/>
        <end position="100"/>
    </location>
</feature>
<name>A0A6I3Q889_9FIRM</name>
<accession>A0A6I3Q889</accession>
<dbReference type="Proteomes" id="UP000431913">
    <property type="component" value="Unassembled WGS sequence"/>
</dbReference>
<keyword evidence="5 8" id="KW-0812">Transmembrane</keyword>
<evidence type="ECO:0000313" key="11">
    <source>
        <dbReference type="EMBL" id="MTS51353.1"/>
    </source>
</evidence>
<evidence type="ECO:0000313" key="13">
    <source>
        <dbReference type="Proteomes" id="UP000449193"/>
    </source>
</evidence>
<feature type="transmembrane region" description="Helical" evidence="8">
    <location>
        <begin position="259"/>
        <end position="280"/>
    </location>
</feature>
<reference evidence="10 12" key="2">
    <citation type="submission" date="2019-08" db="EMBL/GenBank/DDBJ databases">
        <title>In-depth cultivation of the pig gut microbiome towards novel bacterial diversity and tailored functional studies.</title>
        <authorList>
            <person name="Wylensek D."/>
            <person name="Hitch T.C.A."/>
            <person name="Clavel T."/>
        </authorList>
    </citation>
    <scope>NUCLEOTIDE SEQUENCE [LARGE SCALE GENOMIC DNA]</scope>
    <source>
        <strain evidence="10 12">WCA3-601-WT-6J</strain>
    </source>
</reference>
<feature type="transmembrane region" description="Helical" evidence="8">
    <location>
        <begin position="155"/>
        <end position="179"/>
    </location>
</feature>
<evidence type="ECO:0000256" key="1">
    <source>
        <dbReference type="ARBA" id="ARBA00004651"/>
    </source>
</evidence>
<dbReference type="InterPro" id="IPR035906">
    <property type="entry name" value="MetI-like_sf"/>
</dbReference>
<organism evidence="11 13">
    <name type="scientific">Ruthenibacterium lactatiformans</name>
    <dbReference type="NCBI Taxonomy" id="1550024"/>
    <lineage>
        <taxon>Bacteria</taxon>
        <taxon>Bacillati</taxon>
        <taxon>Bacillota</taxon>
        <taxon>Clostridia</taxon>
        <taxon>Eubacteriales</taxon>
        <taxon>Oscillospiraceae</taxon>
        <taxon>Ruthenibacterium</taxon>
    </lineage>
</organism>
<evidence type="ECO:0000256" key="4">
    <source>
        <dbReference type="ARBA" id="ARBA00022475"/>
    </source>
</evidence>
<sequence length="293" mass="32782">MKAASTPFKKKKKQSGVWLTLLPLYLFTLVFVAGPLVYMFVLSFQTRAEVWGVVNQFTLDNYKNIFQPVYLNTFVESFKLALTSTLLICAIGYPFGYFMAKLSAQWKKRVMLLLMIPFWTSSLIRLYGWIIIFRANGTLDKLLMGLGLTDSPLKLLYTYPAVVVGMVYALLQFMILAVYSSAEKMDWSLVEAARDLGATPLKAFLTVTLKLTLPGLLSGVILTFIPSMGLFFIADILGGNKVVLVGSLIQDQLMKAHNWPFAAALSVVLMILTSLMISLYKRVTHTTELEGIL</sequence>
<dbReference type="EMBL" id="WMZR01000007">
    <property type="protein sequence ID" value="MTS51353.1"/>
    <property type="molecule type" value="Genomic_DNA"/>
</dbReference>
<evidence type="ECO:0000259" key="9">
    <source>
        <dbReference type="PROSITE" id="PS50928"/>
    </source>
</evidence>
<dbReference type="AlphaFoldDB" id="A0A6I3Q889"/>
<dbReference type="PANTHER" id="PTHR42929">
    <property type="entry name" value="INNER MEMBRANE ABC TRANSPORTER PERMEASE PROTEIN YDCU-RELATED-RELATED"/>
    <property type="match status" value="1"/>
</dbReference>
<dbReference type="Pfam" id="PF00528">
    <property type="entry name" value="BPD_transp_1"/>
    <property type="match status" value="1"/>
</dbReference>
<dbReference type="GO" id="GO:0055085">
    <property type="term" value="P:transmembrane transport"/>
    <property type="evidence" value="ECO:0007669"/>
    <property type="project" value="InterPro"/>
</dbReference>
<feature type="transmembrane region" description="Helical" evidence="8">
    <location>
        <begin position="21"/>
        <end position="41"/>
    </location>
</feature>
<keyword evidence="6 8" id="KW-1133">Transmembrane helix</keyword>
<evidence type="ECO:0000256" key="5">
    <source>
        <dbReference type="ARBA" id="ARBA00022692"/>
    </source>
</evidence>
<proteinExistence type="inferred from homology"/>
<evidence type="ECO:0000256" key="6">
    <source>
        <dbReference type="ARBA" id="ARBA00022989"/>
    </source>
</evidence>
<comment type="similarity">
    <text evidence="2">Belongs to the binding-protein-dependent transport system permease family. CysTW subfamily.</text>
</comment>
<protein>
    <submittedName>
        <fullName evidence="10 11">ABC transporter permease</fullName>
    </submittedName>
</protein>
<dbReference type="GO" id="GO:0005886">
    <property type="term" value="C:plasma membrane"/>
    <property type="evidence" value="ECO:0007669"/>
    <property type="project" value="UniProtKB-SubCell"/>
</dbReference>
<evidence type="ECO:0000256" key="3">
    <source>
        <dbReference type="ARBA" id="ARBA00022448"/>
    </source>
</evidence>
<comment type="subcellular location">
    <subcellularLocation>
        <location evidence="1 8">Cell membrane</location>
        <topology evidence="1 8">Multi-pass membrane protein</topology>
    </subcellularLocation>
</comment>
<keyword evidence="4" id="KW-1003">Cell membrane</keyword>
<dbReference type="Proteomes" id="UP000449193">
    <property type="component" value="Unassembled WGS sequence"/>
</dbReference>
<dbReference type="EMBL" id="VUNJ01000032">
    <property type="protein sequence ID" value="MST93537.1"/>
    <property type="molecule type" value="Genomic_DNA"/>
</dbReference>
<evidence type="ECO:0000256" key="2">
    <source>
        <dbReference type="ARBA" id="ARBA00007069"/>
    </source>
</evidence>
<feature type="transmembrane region" description="Helical" evidence="8">
    <location>
        <begin position="216"/>
        <end position="239"/>
    </location>
</feature>
<reference evidence="11 13" key="1">
    <citation type="journal article" date="2019" name="Nat. Med.">
        <title>A library of human gut bacterial isolates paired with longitudinal multiomics data enables mechanistic microbiome research.</title>
        <authorList>
            <person name="Poyet M."/>
            <person name="Groussin M."/>
            <person name="Gibbons S.M."/>
            <person name="Avila-Pacheco J."/>
            <person name="Jiang X."/>
            <person name="Kearney S.M."/>
            <person name="Perrotta A.R."/>
            <person name="Berdy B."/>
            <person name="Zhao S."/>
            <person name="Lieberman T.D."/>
            <person name="Swanson P.K."/>
            <person name="Smith M."/>
            <person name="Roesemann S."/>
            <person name="Alexander J.E."/>
            <person name="Rich S.A."/>
            <person name="Livny J."/>
            <person name="Vlamakis H."/>
            <person name="Clish C."/>
            <person name="Bullock K."/>
            <person name="Deik A."/>
            <person name="Scott J."/>
            <person name="Pierce K.A."/>
            <person name="Xavier R.J."/>
            <person name="Alm E.J."/>
        </authorList>
    </citation>
    <scope>NUCLEOTIDE SEQUENCE [LARGE SCALE GENOMIC DNA]</scope>
    <source>
        <strain evidence="11 13">BIOML-A7</strain>
    </source>
</reference>
<dbReference type="SUPFAM" id="SSF161098">
    <property type="entry name" value="MetI-like"/>
    <property type="match status" value="1"/>
</dbReference>
<dbReference type="PANTHER" id="PTHR42929:SF1">
    <property type="entry name" value="INNER MEMBRANE ABC TRANSPORTER PERMEASE PROTEIN YDCU-RELATED"/>
    <property type="match status" value="1"/>
</dbReference>
<evidence type="ECO:0000256" key="8">
    <source>
        <dbReference type="RuleBase" id="RU363032"/>
    </source>
</evidence>
<feature type="domain" description="ABC transmembrane type-1" evidence="9">
    <location>
        <begin position="74"/>
        <end position="280"/>
    </location>
</feature>
<keyword evidence="3 8" id="KW-0813">Transport</keyword>